<name>A0AAQ3WKD1_PASNO</name>
<feature type="region of interest" description="Disordered" evidence="1">
    <location>
        <begin position="1"/>
        <end position="92"/>
    </location>
</feature>
<proteinExistence type="predicted"/>
<dbReference type="EMBL" id="CP144747">
    <property type="protein sequence ID" value="WVZ64872.1"/>
    <property type="molecule type" value="Genomic_DNA"/>
</dbReference>
<evidence type="ECO:0000313" key="2">
    <source>
        <dbReference type="EMBL" id="WVZ64872.1"/>
    </source>
</evidence>
<feature type="region of interest" description="Disordered" evidence="1">
    <location>
        <begin position="154"/>
        <end position="203"/>
    </location>
</feature>
<evidence type="ECO:0000313" key="3">
    <source>
        <dbReference type="Proteomes" id="UP001341281"/>
    </source>
</evidence>
<sequence>MTAMSLPHTYFLSTTQQRPTTSGALTSVSPSRLTTAHDQLHPRRRVSTYCDGRNALSSTSRRPGSEPTRRCSSCSDPPPPEPSAMRRRTRTVPSIPILVVRVAAPVRGHQDGLDEGVQQVPRGCEGVRDYADLTPAADARAAAELAVLGSRAAPEAGAAADPVEPRGRGSGWRHRGGASGPMELGTPALSRRWPTGRMRGQPW</sequence>
<keyword evidence="3" id="KW-1185">Reference proteome</keyword>
<evidence type="ECO:0000256" key="1">
    <source>
        <dbReference type="SAM" id="MobiDB-lite"/>
    </source>
</evidence>
<protein>
    <submittedName>
        <fullName evidence="2">Uncharacterized protein</fullName>
    </submittedName>
</protein>
<accession>A0AAQ3WKD1</accession>
<dbReference type="AlphaFoldDB" id="A0AAQ3WKD1"/>
<reference evidence="2 3" key="1">
    <citation type="submission" date="2024-02" db="EMBL/GenBank/DDBJ databases">
        <title>High-quality chromosome-scale genome assembly of Pensacola bahiagrass (Paspalum notatum Flugge var. saurae).</title>
        <authorList>
            <person name="Vega J.M."/>
            <person name="Podio M."/>
            <person name="Orjuela J."/>
            <person name="Siena L.A."/>
            <person name="Pessino S.C."/>
            <person name="Combes M.C."/>
            <person name="Mariac C."/>
            <person name="Albertini E."/>
            <person name="Pupilli F."/>
            <person name="Ortiz J.P.A."/>
            <person name="Leblanc O."/>
        </authorList>
    </citation>
    <scope>NUCLEOTIDE SEQUENCE [LARGE SCALE GENOMIC DNA]</scope>
    <source>
        <strain evidence="2">R1</strain>
        <tissue evidence="2">Leaf</tissue>
    </source>
</reference>
<organism evidence="2 3">
    <name type="scientific">Paspalum notatum var. saurae</name>
    <dbReference type="NCBI Taxonomy" id="547442"/>
    <lineage>
        <taxon>Eukaryota</taxon>
        <taxon>Viridiplantae</taxon>
        <taxon>Streptophyta</taxon>
        <taxon>Embryophyta</taxon>
        <taxon>Tracheophyta</taxon>
        <taxon>Spermatophyta</taxon>
        <taxon>Magnoliopsida</taxon>
        <taxon>Liliopsida</taxon>
        <taxon>Poales</taxon>
        <taxon>Poaceae</taxon>
        <taxon>PACMAD clade</taxon>
        <taxon>Panicoideae</taxon>
        <taxon>Andropogonodae</taxon>
        <taxon>Paspaleae</taxon>
        <taxon>Paspalinae</taxon>
        <taxon>Paspalum</taxon>
    </lineage>
</organism>
<dbReference type="Proteomes" id="UP001341281">
    <property type="component" value="Chromosome 03"/>
</dbReference>
<gene>
    <name evidence="2" type="ORF">U9M48_014330</name>
</gene>
<feature type="compositionally biased region" description="Polar residues" evidence="1">
    <location>
        <begin position="11"/>
        <end position="37"/>
    </location>
</feature>